<feature type="region of interest" description="Disordered" evidence="2">
    <location>
        <begin position="662"/>
        <end position="686"/>
    </location>
</feature>
<keyword evidence="1" id="KW-0175">Coiled coil</keyword>
<proteinExistence type="predicted"/>
<evidence type="ECO:0000256" key="2">
    <source>
        <dbReference type="SAM" id="MobiDB-lite"/>
    </source>
</evidence>
<dbReference type="Proteomes" id="UP000494163">
    <property type="component" value="Chromosome 2R"/>
</dbReference>
<feature type="compositionally biased region" description="Basic and acidic residues" evidence="2">
    <location>
        <begin position="677"/>
        <end position="686"/>
    </location>
</feature>
<dbReference type="OMA" id="KTPICKT"/>
<dbReference type="SMR" id="A0A0M4EKD9"/>
<feature type="compositionally biased region" description="Polar residues" evidence="2">
    <location>
        <begin position="58"/>
        <end position="76"/>
    </location>
</feature>
<sequence>MHFWQVAKLSLHSAQLPSSDDTSASTPDTIINVDCDALEQEAQSEPADKSADKPKPRSTFTKPRMNRSTAMRIQRSQNNNQQQQDALDKGAAVQNSLPSPRVKKLEIKTPSACSMNNSEAAPITVRCPSPCPKPKPTICREKVLTPKKLPLIRRANKPDALELCPRPVESLHKRLEQLQSEFLKQVHSSECHAYKGHMHCSYKMITMIQNDDCRLLVDKDELRDLPSNLPVESIADLKRKCRQVFEAGCNALLDLICKEQNNSEYTREQLQAKLEAEVNTRLAAINTKIDSMGGKNPVEQYSQRQLKELRSINEQQSAKVTTLETQILESKKLLEASRKQNKDLALDLAENNRVLQDRNQCAEDLRLEIKQLNKINKVMQQRLKESEELLEQKGVTEFKLQEALQQLDEMTTQKDSLMLRLSAKEKLCADGQQQQKQLETLRQQLETHKELKEQHPIALAKIVELQSELDLKTQQLESHLQTEQQLRLEQQQALEQLILSESKLHKLEEQIEHHRQVLAVRGERIHFLDQELKQREEAANRKISEMMGQASDKNTIITQIKNELASTNEQFQNLCSTLSVKQTKLHSQEHVIKLLEESNARSIKLHTKLGEKNSLLKEEVENLRRTVRIYVKIIIGNNGRNIFEPVPTHEALLLRYEQHNINNHSKDSNKNNNNTNNDDKNNNNEP</sequence>
<protein>
    <submittedName>
        <fullName evidence="3">Maker83</fullName>
    </submittedName>
</protein>
<evidence type="ECO:0000256" key="1">
    <source>
        <dbReference type="SAM" id="Coils"/>
    </source>
</evidence>
<evidence type="ECO:0000313" key="3">
    <source>
        <dbReference type="EMBL" id="ALC41842.1"/>
    </source>
</evidence>
<keyword evidence="4" id="KW-1185">Reference proteome</keyword>
<name>A0A0M4EKD9_DROBS</name>
<dbReference type="AlphaFoldDB" id="A0A0M4EKD9"/>
<feature type="region of interest" description="Disordered" evidence="2">
    <location>
        <begin position="38"/>
        <end position="102"/>
    </location>
</feature>
<reference evidence="3 4" key="1">
    <citation type="submission" date="2015-08" db="EMBL/GenBank/DDBJ databases">
        <title>Ancestral chromatin configuration constrains chromatin evolution on differentiating sex chromosomes in Drosophila.</title>
        <authorList>
            <person name="Zhou Q."/>
            <person name="Bachtrog D."/>
        </authorList>
    </citation>
    <scope>NUCLEOTIDE SEQUENCE [LARGE SCALE GENOMIC DNA]</scope>
    <source>
        <tissue evidence="3">Whole larvae</tissue>
    </source>
</reference>
<evidence type="ECO:0000313" key="4">
    <source>
        <dbReference type="Proteomes" id="UP000494163"/>
    </source>
</evidence>
<feature type="coiled-coil region" evidence="1">
    <location>
        <begin position="362"/>
        <end position="510"/>
    </location>
</feature>
<feature type="compositionally biased region" description="Basic and acidic residues" evidence="2">
    <location>
        <begin position="46"/>
        <end position="55"/>
    </location>
</feature>
<dbReference type="STRING" id="30019.A0A0M4EKD9"/>
<gene>
    <name evidence="3" type="ORF">Dbus_chr2Rg1421</name>
</gene>
<dbReference type="OrthoDB" id="8197438at2759"/>
<dbReference type="EMBL" id="CP012524">
    <property type="protein sequence ID" value="ALC41842.1"/>
    <property type="molecule type" value="Genomic_DNA"/>
</dbReference>
<accession>A0A0M4EKD9</accession>
<organism evidence="3 4">
    <name type="scientific">Drosophila busckii</name>
    <name type="common">Fruit fly</name>
    <dbReference type="NCBI Taxonomy" id="30019"/>
    <lineage>
        <taxon>Eukaryota</taxon>
        <taxon>Metazoa</taxon>
        <taxon>Ecdysozoa</taxon>
        <taxon>Arthropoda</taxon>
        <taxon>Hexapoda</taxon>
        <taxon>Insecta</taxon>
        <taxon>Pterygota</taxon>
        <taxon>Neoptera</taxon>
        <taxon>Endopterygota</taxon>
        <taxon>Diptera</taxon>
        <taxon>Brachycera</taxon>
        <taxon>Muscomorpha</taxon>
        <taxon>Ephydroidea</taxon>
        <taxon>Drosophilidae</taxon>
        <taxon>Drosophila</taxon>
    </lineage>
</organism>